<proteinExistence type="predicted"/>
<feature type="region of interest" description="Disordered" evidence="1">
    <location>
        <begin position="194"/>
        <end position="225"/>
    </location>
</feature>
<sequence>MARLFVSQKRQRFISLSSLILSHQNDLGLLVVLVCVHYKQTEHSTAISFSSSELTQQEEPTSNFLPYSLRGTEEQARKERLINESRKIVENINAMSLINLDEQQAHSLMMIREIAQGIIHNRVERVGWCKDANSNSILTKIPGEGMDRDQTESVSQMKAIVSTIVTKQVKIATTRHCESVRDGVDEETVESVIPKDRDAEGSENIFLENDTHEQPKAEGSSSSEASFGAWMSSRVDFEALGIPNPPSWTIHMVDDAGVIKDVQIPRAPAGVVVEGLPLSSYLPEPHKTAFEYLLELIAALKHMVSPRETQNGAG</sequence>
<accession>A0A7J6E839</accession>
<organism evidence="2 4">
    <name type="scientific">Cannabis sativa</name>
    <name type="common">Hemp</name>
    <name type="synonym">Marijuana</name>
    <dbReference type="NCBI Taxonomy" id="3483"/>
    <lineage>
        <taxon>Eukaryota</taxon>
        <taxon>Viridiplantae</taxon>
        <taxon>Streptophyta</taxon>
        <taxon>Embryophyta</taxon>
        <taxon>Tracheophyta</taxon>
        <taxon>Spermatophyta</taxon>
        <taxon>Magnoliopsida</taxon>
        <taxon>eudicotyledons</taxon>
        <taxon>Gunneridae</taxon>
        <taxon>Pentapetalae</taxon>
        <taxon>rosids</taxon>
        <taxon>fabids</taxon>
        <taxon>Rosales</taxon>
        <taxon>Cannabaceae</taxon>
        <taxon>Cannabis</taxon>
    </lineage>
</organism>
<dbReference type="AlphaFoldDB" id="A0A7J6E839"/>
<evidence type="ECO:0000313" key="4">
    <source>
        <dbReference type="Proteomes" id="UP000525078"/>
    </source>
</evidence>
<evidence type="ECO:0000256" key="1">
    <source>
        <dbReference type="SAM" id="MobiDB-lite"/>
    </source>
</evidence>
<dbReference type="EMBL" id="JAATIP010000279">
    <property type="protein sequence ID" value="KAF4354516.1"/>
    <property type="molecule type" value="Genomic_DNA"/>
</dbReference>
<name>A0A7J6E839_CANSA</name>
<evidence type="ECO:0000313" key="5">
    <source>
        <dbReference type="Proteomes" id="UP000583929"/>
    </source>
</evidence>
<comment type="caution">
    <text evidence="2">The sequence shown here is derived from an EMBL/GenBank/DDBJ whole genome shotgun (WGS) entry which is preliminary data.</text>
</comment>
<evidence type="ECO:0000313" key="2">
    <source>
        <dbReference type="EMBL" id="KAF4354516.1"/>
    </source>
</evidence>
<keyword evidence="5" id="KW-1185">Reference proteome</keyword>
<evidence type="ECO:0000313" key="3">
    <source>
        <dbReference type="EMBL" id="KAF4366252.1"/>
    </source>
</evidence>
<dbReference type="Proteomes" id="UP000583929">
    <property type="component" value="Unassembled WGS sequence"/>
</dbReference>
<dbReference type="Proteomes" id="UP000525078">
    <property type="component" value="Unassembled WGS sequence"/>
</dbReference>
<reference evidence="4 5" key="1">
    <citation type="journal article" date="2020" name="bioRxiv">
        <title>Sequence and annotation of 42 cannabis genomes reveals extensive copy number variation in cannabinoid synthesis and pathogen resistance genes.</title>
        <authorList>
            <person name="Mckernan K.J."/>
            <person name="Helbert Y."/>
            <person name="Kane L.T."/>
            <person name="Ebling H."/>
            <person name="Zhang L."/>
            <person name="Liu B."/>
            <person name="Eaton Z."/>
            <person name="Mclaughlin S."/>
            <person name="Kingan S."/>
            <person name="Baybayan P."/>
            <person name="Concepcion G."/>
            <person name="Jordan M."/>
            <person name="Riva A."/>
            <person name="Barbazuk W."/>
            <person name="Harkins T."/>
        </authorList>
    </citation>
    <scope>NUCLEOTIDE SEQUENCE [LARGE SCALE GENOMIC DNA]</scope>
    <source>
        <strain evidence="4 5">cv. Jamaican Lion 4</strain>
        <strain evidence="3">Father</strain>
        <strain evidence="2">Mother</strain>
        <tissue evidence="2">Leaf</tissue>
    </source>
</reference>
<dbReference type="EMBL" id="JAATIQ010000262">
    <property type="protein sequence ID" value="KAF4366252.1"/>
    <property type="molecule type" value="Genomic_DNA"/>
</dbReference>
<protein>
    <submittedName>
        <fullName evidence="2">Uncharacterized protein</fullName>
    </submittedName>
</protein>
<gene>
    <name evidence="2" type="ORF">F8388_022238</name>
    <name evidence="3" type="ORF">G4B88_030430</name>
</gene>